<dbReference type="STRING" id="224324.aq_1185"/>
<proteinExistence type="predicted"/>
<name>O67245_AQUAE</name>
<dbReference type="InParanoid" id="O67245"/>
<dbReference type="EnsemblBacteria" id="AAC07204">
    <property type="protein sequence ID" value="AAC07204"/>
    <property type="gene ID" value="aq_1185"/>
</dbReference>
<dbReference type="EMBL" id="AE000657">
    <property type="protein sequence ID" value="AAC07204.1"/>
    <property type="molecule type" value="Genomic_DNA"/>
</dbReference>
<keyword evidence="3" id="KW-1185">Reference proteome</keyword>
<protein>
    <recommendedName>
        <fullName evidence="4">Tetratricopeptide repeat protein</fullName>
    </recommendedName>
</protein>
<dbReference type="InterPro" id="IPR019734">
    <property type="entry name" value="TPR_rpt"/>
</dbReference>
<dbReference type="OrthoDB" id="8940at2"/>
<dbReference type="PROSITE" id="PS50005">
    <property type="entry name" value="TPR"/>
    <property type="match status" value="2"/>
</dbReference>
<dbReference type="RefSeq" id="WP_010880747.1">
    <property type="nucleotide sequence ID" value="NC_000918.1"/>
</dbReference>
<dbReference type="Proteomes" id="UP000000798">
    <property type="component" value="Chromosome"/>
</dbReference>
<evidence type="ECO:0000313" key="2">
    <source>
        <dbReference type="EMBL" id="AAC07204.1"/>
    </source>
</evidence>
<keyword evidence="1" id="KW-0802">TPR repeat</keyword>
<dbReference type="SMART" id="SM00028">
    <property type="entry name" value="TPR"/>
    <property type="match status" value="4"/>
</dbReference>
<organism evidence="2 3">
    <name type="scientific">Aquifex aeolicus (strain VF5)</name>
    <dbReference type="NCBI Taxonomy" id="224324"/>
    <lineage>
        <taxon>Bacteria</taxon>
        <taxon>Pseudomonadati</taxon>
        <taxon>Aquificota</taxon>
        <taxon>Aquificia</taxon>
        <taxon>Aquificales</taxon>
        <taxon>Aquificaceae</taxon>
        <taxon>Aquifex</taxon>
    </lineage>
</organism>
<feature type="repeat" description="TPR" evidence="1">
    <location>
        <begin position="32"/>
        <end position="65"/>
    </location>
</feature>
<sequence>MNLWERVLILLVLTVISVFSFNPQTRSNEEIAKIYYEEGLKALSVNDYVDALIYFSKARSVAPESEYGELSYLYYGLTYALYSYHVGSKEGVFSAIGYLNLYTFYYKEPRFFDLKQEFLGDSYFLIGWYENAMNLYSSLYGSKKDPRYLLKYSFTAAVYGDYTGYNYIKNLKNIPEEYEYLYYLTLGIYETDFGHYEKALNYLNKAFSLNPFLKFDVHFNYYAGVSLFKNGEIRKSLLYFIRTRELDRFRFYTTMTNYYLTKVYLTFNDFSGAYEIYKDIKKELFYNPIYQIIYLNYWTNKEFLKRFKDFKFYYDIVLQLGWLNSDSRVGNYALFALYDGLINKQNPIEKARDFLKIFKFKEGEFVLNKEIFSYGEQIRLLNEEFLKLKDYKDADLIVSLYKTNRYNFLSVFKNPESVELLARALLYKGDDEFIKVVKLLPKSPVRKFLEAKYWFVKGSREVSQRLLKESMHELEGLDKLEAYLLYYYLSKSPYINEVLYLSEEYEPMRGYFPHAYRIAGDIYFEKEMCSEAKDMYKRFLKEYKTKDELYKLTLVKLGSCAERQKDRETLEFVLKEAKSFKDTVGRAILSLWGGG</sequence>
<dbReference type="AlphaFoldDB" id="O67245"/>
<evidence type="ECO:0000256" key="1">
    <source>
        <dbReference type="PROSITE-ProRule" id="PRU00339"/>
    </source>
</evidence>
<dbReference type="InterPro" id="IPR011990">
    <property type="entry name" value="TPR-like_helical_dom_sf"/>
</dbReference>
<dbReference type="PIR" id="B70402">
    <property type="entry name" value="B70402"/>
</dbReference>
<dbReference type="SUPFAM" id="SSF48452">
    <property type="entry name" value="TPR-like"/>
    <property type="match status" value="1"/>
</dbReference>
<feature type="repeat" description="TPR" evidence="1">
    <location>
        <begin position="180"/>
        <end position="213"/>
    </location>
</feature>
<dbReference type="KEGG" id="aae:aq_1185"/>
<gene>
    <name evidence="2" type="ordered locus">aq_1185</name>
</gene>
<dbReference type="Gene3D" id="1.25.40.10">
    <property type="entry name" value="Tetratricopeptide repeat domain"/>
    <property type="match status" value="2"/>
</dbReference>
<dbReference type="HOGENOM" id="CLU_446029_0_0_0"/>
<evidence type="ECO:0000313" key="3">
    <source>
        <dbReference type="Proteomes" id="UP000000798"/>
    </source>
</evidence>
<dbReference type="eggNOG" id="COG0457">
    <property type="taxonomic scope" value="Bacteria"/>
</dbReference>
<accession>O67245</accession>
<reference evidence="2 3" key="1">
    <citation type="journal article" date="1998" name="Nature">
        <title>The complete genome of the hyperthermophilic bacterium Aquifex aeolicus.</title>
        <authorList>
            <person name="Deckert G."/>
            <person name="Warren P.V."/>
            <person name="Gaasterland T."/>
            <person name="Young W.G."/>
            <person name="Lenox A.L."/>
            <person name="Graham D.E."/>
            <person name="Overbeek R."/>
            <person name="Snead M.A."/>
            <person name="Keller M."/>
            <person name="Aujay M."/>
            <person name="Huber R."/>
            <person name="Feldman R.A."/>
            <person name="Short J.M."/>
            <person name="Olson G.J."/>
            <person name="Swanson R.V."/>
        </authorList>
    </citation>
    <scope>NUCLEOTIDE SEQUENCE [LARGE SCALE GENOMIC DNA]</scope>
    <source>
        <strain evidence="2 3">VF5</strain>
    </source>
</reference>
<evidence type="ECO:0008006" key="4">
    <source>
        <dbReference type="Google" id="ProtNLM"/>
    </source>
</evidence>